<dbReference type="Proteomes" id="UP001633002">
    <property type="component" value="Unassembled WGS sequence"/>
</dbReference>
<dbReference type="Pfam" id="PF12937">
    <property type="entry name" value="F-box-like"/>
    <property type="match status" value="1"/>
</dbReference>
<keyword evidence="4" id="KW-1185">Reference proteome</keyword>
<evidence type="ECO:0000259" key="2">
    <source>
        <dbReference type="Pfam" id="PF12937"/>
    </source>
</evidence>
<gene>
    <name evidence="3" type="ORF">R1sor_013193</name>
</gene>
<dbReference type="AlphaFoldDB" id="A0ABD3HBY3"/>
<dbReference type="InterPro" id="IPR001810">
    <property type="entry name" value="F-box_dom"/>
</dbReference>
<dbReference type="PANTHER" id="PTHR39741">
    <property type="entry name" value="F-BOX DOMAIN CONTAINING PROTEIN, EXPRESSED"/>
    <property type="match status" value="1"/>
</dbReference>
<protein>
    <recommendedName>
        <fullName evidence="2">F-box domain-containing protein</fullName>
    </recommendedName>
</protein>
<dbReference type="SUPFAM" id="SSF81383">
    <property type="entry name" value="F-box domain"/>
    <property type="match status" value="1"/>
</dbReference>
<evidence type="ECO:0000256" key="1">
    <source>
        <dbReference type="SAM" id="MobiDB-lite"/>
    </source>
</evidence>
<proteinExistence type="predicted"/>
<evidence type="ECO:0000313" key="4">
    <source>
        <dbReference type="Proteomes" id="UP001633002"/>
    </source>
</evidence>
<evidence type="ECO:0000313" key="3">
    <source>
        <dbReference type="EMBL" id="KAL3686884.1"/>
    </source>
</evidence>
<comment type="caution">
    <text evidence="3">The sequence shown here is derived from an EMBL/GenBank/DDBJ whole genome shotgun (WGS) entry which is preliminary data.</text>
</comment>
<sequence>MDLLDGDTIIHILKHLISPADIANASIVSRSWRQHVLEGQLWKELCQREFPELGVIDEVIEIDISRGLAGAGSSHVYQSTLEKHHRVYNQLYRGIMKTPVSERNCISSAIYASSTDKFPQESIHETLHPQPRRQRDMHEMNNWSYWSSKGHTDPEVPETLTYKLHSSLCLIHEIKIRPFKADWQFEHPIYSSKYVRFRVGYETPRSPILEDVLRADVDGTKLQEYPWKPGPPPEYTWTYVSPEYPMEQRDVLQVFKLPRPVLCMGQLLQVELLGRAQTQLQDLLYYVCICHVKVVGKPIKNFGFSPLSAGGSCGLIYQTGLNFVAPPSSDPTEHQPVEEDDAVTPNGGGRHNFAENIRQLRLSRGLWHFTREASYNSAASCRHM</sequence>
<reference evidence="3 4" key="1">
    <citation type="submission" date="2024-09" db="EMBL/GenBank/DDBJ databases">
        <title>Chromosome-scale assembly of Riccia sorocarpa.</title>
        <authorList>
            <person name="Paukszto L."/>
        </authorList>
    </citation>
    <scope>NUCLEOTIDE SEQUENCE [LARGE SCALE GENOMIC DNA]</scope>
    <source>
        <strain evidence="3">LP-2024</strain>
        <tissue evidence="3">Aerial parts of the thallus</tissue>
    </source>
</reference>
<dbReference type="PANTHER" id="PTHR39741:SF2">
    <property type="entry name" value="F-BOX DOMAIN-CONTAINING PROTEIN"/>
    <property type="match status" value="1"/>
</dbReference>
<accession>A0ABD3HBY3</accession>
<name>A0ABD3HBY3_9MARC</name>
<dbReference type="InterPro" id="IPR036047">
    <property type="entry name" value="F-box-like_dom_sf"/>
</dbReference>
<dbReference type="InterPro" id="IPR055336">
    <property type="entry name" value="At4g00755-like"/>
</dbReference>
<dbReference type="Gene3D" id="1.20.1280.50">
    <property type="match status" value="1"/>
</dbReference>
<feature type="region of interest" description="Disordered" evidence="1">
    <location>
        <begin position="327"/>
        <end position="350"/>
    </location>
</feature>
<feature type="domain" description="F-box" evidence="2">
    <location>
        <begin position="9"/>
        <end position="48"/>
    </location>
</feature>
<dbReference type="EMBL" id="JBJQOH010000004">
    <property type="protein sequence ID" value="KAL3686884.1"/>
    <property type="molecule type" value="Genomic_DNA"/>
</dbReference>
<organism evidence="3 4">
    <name type="scientific">Riccia sorocarpa</name>
    <dbReference type="NCBI Taxonomy" id="122646"/>
    <lineage>
        <taxon>Eukaryota</taxon>
        <taxon>Viridiplantae</taxon>
        <taxon>Streptophyta</taxon>
        <taxon>Embryophyta</taxon>
        <taxon>Marchantiophyta</taxon>
        <taxon>Marchantiopsida</taxon>
        <taxon>Marchantiidae</taxon>
        <taxon>Marchantiales</taxon>
        <taxon>Ricciaceae</taxon>
        <taxon>Riccia</taxon>
    </lineage>
</organism>